<protein>
    <recommendedName>
        <fullName evidence="1">TniQ domain-containing protein</fullName>
    </recommendedName>
</protein>
<evidence type="ECO:0000313" key="3">
    <source>
        <dbReference type="Proteomes" id="UP000287563"/>
    </source>
</evidence>
<gene>
    <name evidence="2" type="ORF">EDI28_21575</name>
</gene>
<proteinExistence type="predicted"/>
<reference evidence="2 3" key="1">
    <citation type="submission" date="2018-11" db="EMBL/GenBank/DDBJ databases">
        <title>Photobacterium sp. BEI247 sp. nov., a marine bacterium isolated from Yongle Blue Hole in the South China Sea.</title>
        <authorList>
            <person name="Wang X."/>
        </authorList>
    </citation>
    <scope>NUCLEOTIDE SEQUENCE [LARGE SCALE GENOMIC DNA]</scope>
    <source>
        <strain evidence="3">BEI247</strain>
    </source>
</reference>
<dbReference type="AlphaFoldDB" id="A0A3S3R6C1"/>
<name>A0A3S3R6C1_9GAMM</name>
<feature type="domain" description="TniQ" evidence="1">
    <location>
        <begin position="9"/>
        <end position="158"/>
    </location>
</feature>
<sequence length="405" mass="46751">MFLITPDKQYLNESLESFLIRLGECNGFESFQLLSGALWEWLVDNDHRAAGALPRQLNQFNLYHAKHSSGFRVRAFELLDSLFDSDVRPLMSQALLRSTVTFSPNLTSVFRAGVHIPRCFIRSSHTPVCPKCLAESPYIRQYWHFQPYQSCHHHGVKLLFHCPSCKANLNYQESEQIEFCECGYDLRKAEIAEAAFEQVAISKLVADGEREKALSVTNWLGALLWYSRYKQSLIIKNELDEQDFSPAVQYFSNWPSSFCRDLEGVVQNAEMKLLKNFNHTRFSSVFGELLTSARKLPSKDLRQNFVLKAVIGFLYQLVRDNPKTMEANIADLRLTVLETAALLTTSTEQVYRLHEEGYLQSSRRLKLHSKLRSDDAVFFLRHVMELRWSGMASDYSTNDVYLPSW</sequence>
<dbReference type="Pfam" id="PF06527">
    <property type="entry name" value="TniQ"/>
    <property type="match status" value="1"/>
</dbReference>
<organism evidence="2 3">
    <name type="scientific">Photobacterium chitinilyticum</name>
    <dbReference type="NCBI Taxonomy" id="2485123"/>
    <lineage>
        <taxon>Bacteria</taxon>
        <taxon>Pseudomonadati</taxon>
        <taxon>Pseudomonadota</taxon>
        <taxon>Gammaproteobacteria</taxon>
        <taxon>Vibrionales</taxon>
        <taxon>Vibrionaceae</taxon>
        <taxon>Photobacterium</taxon>
    </lineage>
</organism>
<dbReference type="OrthoDB" id="6138887at2"/>
<dbReference type="RefSeq" id="WP_128785924.1">
    <property type="nucleotide sequence ID" value="NZ_RJLM01000014.1"/>
</dbReference>
<evidence type="ECO:0000259" key="1">
    <source>
        <dbReference type="Pfam" id="PF06527"/>
    </source>
</evidence>
<dbReference type="Proteomes" id="UP000287563">
    <property type="component" value="Unassembled WGS sequence"/>
</dbReference>
<keyword evidence="3" id="KW-1185">Reference proteome</keyword>
<dbReference type="EMBL" id="RJLM01000014">
    <property type="protein sequence ID" value="RWX53415.1"/>
    <property type="molecule type" value="Genomic_DNA"/>
</dbReference>
<comment type="caution">
    <text evidence="2">The sequence shown here is derived from an EMBL/GenBank/DDBJ whole genome shotgun (WGS) entry which is preliminary data.</text>
</comment>
<dbReference type="InterPro" id="IPR009492">
    <property type="entry name" value="TniQ"/>
</dbReference>
<accession>A0A3S3R6C1</accession>
<evidence type="ECO:0000313" key="2">
    <source>
        <dbReference type="EMBL" id="RWX53415.1"/>
    </source>
</evidence>